<name>A0A8S1HH23_9PELO</name>
<dbReference type="OrthoDB" id="5818482at2759"/>
<feature type="transmembrane region" description="Helical" evidence="1">
    <location>
        <begin position="238"/>
        <end position="258"/>
    </location>
</feature>
<feature type="transmembrane region" description="Helical" evidence="1">
    <location>
        <begin position="205"/>
        <end position="226"/>
    </location>
</feature>
<evidence type="ECO:0000313" key="2">
    <source>
        <dbReference type="EMBL" id="CAD6193651.1"/>
    </source>
</evidence>
<feature type="transmembrane region" description="Helical" evidence="1">
    <location>
        <begin position="146"/>
        <end position="169"/>
    </location>
</feature>
<keyword evidence="1" id="KW-1133">Transmembrane helix</keyword>
<keyword evidence="1" id="KW-0472">Membrane</keyword>
<feature type="transmembrane region" description="Helical" evidence="1">
    <location>
        <begin position="306"/>
        <end position="327"/>
    </location>
</feature>
<protein>
    <submittedName>
        <fullName evidence="2">Uncharacterized protein</fullName>
    </submittedName>
</protein>
<evidence type="ECO:0000256" key="1">
    <source>
        <dbReference type="SAM" id="Phobius"/>
    </source>
</evidence>
<feature type="transmembrane region" description="Helical" evidence="1">
    <location>
        <begin position="66"/>
        <end position="85"/>
    </location>
</feature>
<keyword evidence="3" id="KW-1185">Reference proteome</keyword>
<organism evidence="2 3">
    <name type="scientific">Caenorhabditis auriculariae</name>
    <dbReference type="NCBI Taxonomy" id="2777116"/>
    <lineage>
        <taxon>Eukaryota</taxon>
        <taxon>Metazoa</taxon>
        <taxon>Ecdysozoa</taxon>
        <taxon>Nematoda</taxon>
        <taxon>Chromadorea</taxon>
        <taxon>Rhabditida</taxon>
        <taxon>Rhabditina</taxon>
        <taxon>Rhabditomorpha</taxon>
        <taxon>Rhabditoidea</taxon>
        <taxon>Rhabditidae</taxon>
        <taxon>Peloderinae</taxon>
        <taxon>Caenorhabditis</taxon>
    </lineage>
</organism>
<gene>
    <name evidence="2" type="ORF">CAUJ_LOCUS9570</name>
</gene>
<sequence>MPSSGPRWSLYPLLAVVAFFEFGFGVVHAGFCSPFFFLLLPVLNASLGLVTAFHAIFLRYPNRCDFYLQLSCTLLGFIFTASSLLESYCIGDFKYSGESMKEGVCHGMKYRTIGIVGSCNDFLGNLQLSIIAKFGGDDKARESVRFYTSVTLSVLSALHLAICTLLTFYSAVETKIRLYAYHYQIVTGLLIMFFSLFHMRFCCTFFFLHIPLAIGLFSIVQGGISWRNKNHGPTSRSFNVIGAAMALILNATTVFGIYCWSHRNDVPTMLTRHCHWQQPREDYCLRVVHFTHPYIDWLPQDTEREIAAIQITVYIFLFLLTVLQFAFSMKSAFSTKNIYLYY</sequence>
<proteinExistence type="predicted"/>
<feature type="transmembrane region" description="Helical" evidence="1">
    <location>
        <begin position="37"/>
        <end position="57"/>
    </location>
</feature>
<accession>A0A8S1HH23</accession>
<dbReference type="AlphaFoldDB" id="A0A8S1HH23"/>
<dbReference type="EMBL" id="CAJGYM010000037">
    <property type="protein sequence ID" value="CAD6193651.1"/>
    <property type="molecule type" value="Genomic_DNA"/>
</dbReference>
<feature type="transmembrane region" description="Helical" evidence="1">
    <location>
        <begin position="12"/>
        <end position="31"/>
    </location>
</feature>
<keyword evidence="1" id="KW-0812">Transmembrane</keyword>
<evidence type="ECO:0000313" key="3">
    <source>
        <dbReference type="Proteomes" id="UP000835052"/>
    </source>
</evidence>
<comment type="caution">
    <text evidence="2">The sequence shown here is derived from an EMBL/GenBank/DDBJ whole genome shotgun (WGS) entry which is preliminary data.</text>
</comment>
<dbReference type="Proteomes" id="UP000835052">
    <property type="component" value="Unassembled WGS sequence"/>
</dbReference>
<feature type="transmembrane region" description="Helical" evidence="1">
    <location>
        <begin position="181"/>
        <end position="199"/>
    </location>
</feature>
<reference evidence="2" key="1">
    <citation type="submission" date="2020-10" db="EMBL/GenBank/DDBJ databases">
        <authorList>
            <person name="Kikuchi T."/>
        </authorList>
    </citation>
    <scope>NUCLEOTIDE SEQUENCE</scope>
    <source>
        <strain evidence="2">NKZ352</strain>
    </source>
</reference>